<dbReference type="AlphaFoldDB" id="A0A815EWP9"/>
<evidence type="ECO:0000313" key="1">
    <source>
        <dbReference type="EMBL" id="CAF0816454.1"/>
    </source>
</evidence>
<dbReference type="EMBL" id="CAJNOM010000019">
    <property type="protein sequence ID" value="CAF0816454.1"/>
    <property type="molecule type" value="Genomic_DNA"/>
</dbReference>
<accession>A0A815EWP9</accession>
<dbReference type="OrthoDB" id="10063972at2759"/>
<sequence>MLHILSQSMIPMQVLNSLNLHTKGIRGSRTGGKDKTKILFCRLNNRLSENAEYETSRLACLLMKNGNPLWDTLKLSKAMIFTNRIVKSVPRVKKSKLPKKRTKVGLPSNELSVYKNYSSLAHNVNTETLPNGPIAFSISTITNLLNHPDTGNGYQDTAHSFPQFRSVIQNYVDQQEASEVSQPQEIPTRTSQATVDAAISEILSQCLPICWGTNNTGQFDFINNELLSPQALDNFLFDGFQSPLCTDLTSKEQSKLSLENIFDDVFMIN</sequence>
<evidence type="ECO:0000313" key="4">
    <source>
        <dbReference type="Proteomes" id="UP000663877"/>
    </source>
</evidence>
<organism evidence="2 4">
    <name type="scientific">Adineta steineri</name>
    <dbReference type="NCBI Taxonomy" id="433720"/>
    <lineage>
        <taxon>Eukaryota</taxon>
        <taxon>Metazoa</taxon>
        <taxon>Spiralia</taxon>
        <taxon>Gnathifera</taxon>
        <taxon>Rotifera</taxon>
        <taxon>Eurotatoria</taxon>
        <taxon>Bdelloidea</taxon>
        <taxon>Adinetida</taxon>
        <taxon>Adinetidae</taxon>
        <taxon>Adineta</taxon>
    </lineage>
</organism>
<reference evidence="2" key="1">
    <citation type="submission" date="2021-02" db="EMBL/GenBank/DDBJ databases">
        <authorList>
            <person name="Nowell W R."/>
        </authorList>
    </citation>
    <scope>NUCLEOTIDE SEQUENCE</scope>
</reference>
<comment type="caution">
    <text evidence="2">The sequence shown here is derived from an EMBL/GenBank/DDBJ whole genome shotgun (WGS) entry which is preliminary data.</text>
</comment>
<evidence type="ECO:0000313" key="2">
    <source>
        <dbReference type="EMBL" id="CAF1317918.1"/>
    </source>
</evidence>
<gene>
    <name evidence="2" type="ORF">BJG266_LOCUS33181</name>
    <name evidence="1" type="ORF">QVE165_LOCUS5025</name>
</gene>
<evidence type="ECO:0000313" key="3">
    <source>
        <dbReference type="Proteomes" id="UP000663832"/>
    </source>
</evidence>
<dbReference type="Proteomes" id="UP000663877">
    <property type="component" value="Unassembled WGS sequence"/>
</dbReference>
<dbReference type="Proteomes" id="UP000663832">
    <property type="component" value="Unassembled WGS sequence"/>
</dbReference>
<keyword evidence="3" id="KW-1185">Reference proteome</keyword>
<dbReference type="EMBL" id="CAJNOI010000616">
    <property type="protein sequence ID" value="CAF1317918.1"/>
    <property type="molecule type" value="Genomic_DNA"/>
</dbReference>
<protein>
    <submittedName>
        <fullName evidence="2">Uncharacterized protein</fullName>
    </submittedName>
</protein>
<name>A0A815EWP9_9BILA</name>
<proteinExistence type="predicted"/>